<dbReference type="InterPro" id="IPR005646">
    <property type="entry name" value="FapA"/>
</dbReference>
<dbReference type="STRING" id="494026.PGLA_16265"/>
<comment type="caution">
    <text evidence="2">The sequence shown here is derived from an EMBL/GenBank/DDBJ whole genome shotgun (WGS) entry which is preliminary data.</text>
</comment>
<keyword evidence="3" id="KW-1185">Reference proteome</keyword>
<organism evidence="2 3">
    <name type="scientific">Paenibacillus glacialis</name>
    <dbReference type="NCBI Taxonomy" id="494026"/>
    <lineage>
        <taxon>Bacteria</taxon>
        <taxon>Bacillati</taxon>
        <taxon>Bacillota</taxon>
        <taxon>Bacilli</taxon>
        <taxon>Bacillales</taxon>
        <taxon>Paenibacillaceae</taxon>
        <taxon>Paenibacillus</taxon>
    </lineage>
</organism>
<dbReference type="InterPro" id="IPR046866">
    <property type="entry name" value="FapA_N"/>
</dbReference>
<protein>
    <submittedName>
        <fullName evidence="2">Polymerase</fullName>
    </submittedName>
</protein>
<proteinExistence type="predicted"/>
<accession>A0A168K0Q4</accession>
<feature type="domain" description="Flagellar Assembly Protein A N-terminal region" evidence="1">
    <location>
        <begin position="12"/>
        <end position="185"/>
    </location>
</feature>
<dbReference type="PANTHER" id="PTHR38032">
    <property type="entry name" value="POLYMERASE-RELATED"/>
    <property type="match status" value="1"/>
</dbReference>
<sequence length="469" mass="51735">MTDHYLLETYLIVSISDDKTEAYLQFLKQDDEFSCTQEDLERFIHTQQVKYGLDRSTLQQISENPKKFYSAKTPIAFGFSPVQGIDGRIEMVMKLAEGKGHSPLESDHGKVDHKEINNLNNVRKGQIIAKRIEPIPGKLGMSVMNEAIPFKTGKEANFKVGKNVVVNEDKTAMYAALDGMITISDKSKINVFPIYEVNGDVDYSVGNIDFVGNVIIRGNVLTGFRIKAAGDIRVIGGVEGAEIDANGSVEITSGIIGYNKGHVKAGVNVKTSFIQDGNVIAGEDVIVSQSIMHSNIRAAKNVICKDVKGLIVGGSIQAGEKVIARTVGNTMSTITTIEVGVVPELRNELTELRNQMRFQADNIVKSEQALNLLNQLASVGQLSSDKLSMRAKLNATLKSHVKEQSENKERILDIEKMLEDTNKSKVEIINTIYGGSKIVIGRYTRFVKDTAERVSFYYSEGDIMMVPYI</sequence>
<gene>
    <name evidence="2" type="ORF">PGLA_16265</name>
</gene>
<dbReference type="AlphaFoldDB" id="A0A168K0Q4"/>
<reference evidence="2 3" key="1">
    <citation type="submission" date="2016-03" db="EMBL/GenBank/DDBJ databases">
        <title>Draft genome sequence of Paenibacillus glacialis DSM 22343.</title>
        <authorList>
            <person name="Shin S.-K."/>
            <person name="Yi H."/>
        </authorList>
    </citation>
    <scope>NUCLEOTIDE SEQUENCE [LARGE SCALE GENOMIC DNA]</scope>
    <source>
        <strain evidence="2 3">DSM 22343</strain>
    </source>
</reference>
<dbReference type="Proteomes" id="UP000076967">
    <property type="component" value="Unassembled WGS sequence"/>
</dbReference>
<dbReference type="OrthoDB" id="9816426at2"/>
<name>A0A168K0Q4_9BACL</name>
<dbReference type="RefSeq" id="WP_068534610.1">
    <property type="nucleotide sequence ID" value="NZ_LVJH01000029.1"/>
</dbReference>
<evidence type="ECO:0000259" key="1">
    <source>
        <dbReference type="Pfam" id="PF20250"/>
    </source>
</evidence>
<dbReference type="InterPro" id="IPR046865">
    <property type="entry name" value="FapA_b_solenoid"/>
</dbReference>
<dbReference type="Pfam" id="PF20250">
    <property type="entry name" value="FapA_N"/>
    <property type="match status" value="1"/>
</dbReference>
<dbReference type="PANTHER" id="PTHR38032:SF1">
    <property type="entry name" value="RNA-BINDING PROTEIN KHPB N-TERMINAL DOMAIN-CONTAINING PROTEIN"/>
    <property type="match status" value="1"/>
</dbReference>
<evidence type="ECO:0000313" key="2">
    <source>
        <dbReference type="EMBL" id="OAB41361.1"/>
    </source>
</evidence>
<dbReference type="Pfam" id="PF03961">
    <property type="entry name" value="FapA"/>
    <property type="match status" value="1"/>
</dbReference>
<evidence type="ECO:0000313" key="3">
    <source>
        <dbReference type="Proteomes" id="UP000076967"/>
    </source>
</evidence>
<dbReference type="EMBL" id="LVJH01000029">
    <property type="protein sequence ID" value="OAB41361.1"/>
    <property type="molecule type" value="Genomic_DNA"/>
</dbReference>